<evidence type="ECO:0000313" key="4">
    <source>
        <dbReference type="EMBL" id="MFC7704396.1"/>
    </source>
</evidence>
<dbReference type="RefSeq" id="WP_377402592.1">
    <property type="nucleotide sequence ID" value="NZ_JBHTFQ010000004.1"/>
</dbReference>
<dbReference type="Pfam" id="PF19305">
    <property type="entry name" value="MmgE_PrpD_C"/>
    <property type="match status" value="1"/>
</dbReference>
<comment type="similarity">
    <text evidence="1">Belongs to the PrpD family.</text>
</comment>
<evidence type="ECO:0000259" key="2">
    <source>
        <dbReference type="Pfam" id="PF03972"/>
    </source>
</evidence>
<dbReference type="PANTHER" id="PTHR16943">
    <property type="entry name" value="2-METHYLCITRATE DEHYDRATASE-RELATED"/>
    <property type="match status" value="1"/>
</dbReference>
<comment type="caution">
    <text evidence="4">The sequence shown here is derived from an EMBL/GenBank/DDBJ whole genome shotgun (WGS) entry which is preliminary data.</text>
</comment>
<dbReference type="InterPro" id="IPR045336">
    <property type="entry name" value="MmgE_PrpD_N"/>
</dbReference>
<dbReference type="Gene3D" id="1.10.4100.10">
    <property type="entry name" value="2-methylcitrate dehydratase PrpD"/>
    <property type="match status" value="1"/>
</dbReference>
<dbReference type="InterPro" id="IPR005656">
    <property type="entry name" value="MmgE_PrpD"/>
</dbReference>
<feature type="domain" description="MmgE/PrpD C-terminal" evidence="3">
    <location>
        <begin position="264"/>
        <end position="360"/>
    </location>
</feature>
<dbReference type="InterPro" id="IPR045337">
    <property type="entry name" value="MmgE_PrpD_C"/>
</dbReference>
<feature type="domain" description="MmgE/PrpD N-terminal" evidence="2">
    <location>
        <begin position="8"/>
        <end position="240"/>
    </location>
</feature>
<dbReference type="PANTHER" id="PTHR16943:SF8">
    <property type="entry name" value="2-METHYLCITRATE DEHYDRATASE"/>
    <property type="match status" value="1"/>
</dbReference>
<dbReference type="Gene3D" id="3.30.1330.120">
    <property type="entry name" value="2-methylcitrate dehydratase PrpD"/>
    <property type="match status" value="1"/>
</dbReference>
<dbReference type="InterPro" id="IPR042183">
    <property type="entry name" value="MmgE/PrpD_sf_1"/>
</dbReference>
<accession>A0ABW2ULK6</accession>
<dbReference type="EMBL" id="JBHTFQ010000004">
    <property type="protein sequence ID" value="MFC7704396.1"/>
    <property type="molecule type" value="Genomic_DNA"/>
</dbReference>
<dbReference type="InterPro" id="IPR036148">
    <property type="entry name" value="MmgE/PrpD_sf"/>
</dbReference>
<reference evidence="5" key="1">
    <citation type="journal article" date="2019" name="Int. J. Syst. Evol. Microbiol.">
        <title>The Global Catalogue of Microorganisms (GCM) 10K type strain sequencing project: providing services to taxonomists for standard genome sequencing and annotation.</title>
        <authorList>
            <consortium name="The Broad Institute Genomics Platform"/>
            <consortium name="The Broad Institute Genome Sequencing Center for Infectious Disease"/>
            <person name="Wu L."/>
            <person name="Ma J."/>
        </authorList>
    </citation>
    <scope>NUCLEOTIDE SEQUENCE [LARGE SCALE GENOMIC DNA]</scope>
    <source>
        <strain evidence="5">CGMCC 1.12750</strain>
    </source>
</reference>
<name>A0ABW2ULK6_9RHOB</name>
<protein>
    <submittedName>
        <fullName evidence="4">MmgE/PrpD family protein</fullName>
    </submittedName>
</protein>
<gene>
    <name evidence="4" type="ORF">ACFQXB_09330</name>
</gene>
<dbReference type="SUPFAM" id="SSF103378">
    <property type="entry name" value="2-methylcitrate dehydratase PrpD"/>
    <property type="match status" value="1"/>
</dbReference>
<evidence type="ECO:0000259" key="3">
    <source>
        <dbReference type="Pfam" id="PF19305"/>
    </source>
</evidence>
<proteinExistence type="inferred from homology"/>
<evidence type="ECO:0000313" key="5">
    <source>
        <dbReference type="Proteomes" id="UP001596516"/>
    </source>
</evidence>
<evidence type="ECO:0000256" key="1">
    <source>
        <dbReference type="ARBA" id="ARBA00006174"/>
    </source>
</evidence>
<sequence length="450" mass="45672">MSLSHELAAAYAAATVPQPARDAALVALGDAVAVMIAATGLEPAAGAFARHARAMGGGGSCTIIGGGRAPPPLAALANGALAHAIDYEDTFEAGMIHPNAVLVPTVLALAESEGAGGVAEALALGCDFACRLSLALAADPAARGWYHPPVLSGLGAVMGAVRLLGLAPATTVNALGLFATQFLLSDALKHSPASHLRAVRDGLAAQAAVQSVLLAREGVVAVPAPLEGQGGVFAVLTGAPPREAPLLEGLGRRFFGPEVGLKRWPSCRGTHPAILVARALRGQIAPADIASVEVTVRPPADMLFVPRAQRCAPRSAIDAKFSVPFVFASSLLHGDPGLGSFAPARLNDPGVLQLAPKVMLGGIAPDGHEAVFKIITHSGEVLHEEVPEVPLWRSGDLTPDDLQPKIAECLVHASFPVAVSDLLAAIRTVPRQGIGALMAHLGGKAVAGGD</sequence>
<keyword evidence="5" id="KW-1185">Reference proteome</keyword>
<organism evidence="4 5">
    <name type="scientific">Plastorhodobacter daqingensis</name>
    <dbReference type="NCBI Taxonomy" id="1387281"/>
    <lineage>
        <taxon>Bacteria</taxon>
        <taxon>Pseudomonadati</taxon>
        <taxon>Pseudomonadota</taxon>
        <taxon>Alphaproteobacteria</taxon>
        <taxon>Rhodobacterales</taxon>
        <taxon>Paracoccaceae</taxon>
        <taxon>Plastorhodobacter</taxon>
    </lineage>
</organism>
<dbReference type="Proteomes" id="UP001596516">
    <property type="component" value="Unassembled WGS sequence"/>
</dbReference>
<dbReference type="Pfam" id="PF03972">
    <property type="entry name" value="MmgE_PrpD_N"/>
    <property type="match status" value="1"/>
</dbReference>
<dbReference type="InterPro" id="IPR042188">
    <property type="entry name" value="MmgE/PrpD_sf_2"/>
</dbReference>